<gene>
    <name evidence="1" type="ORF">T07_5449</name>
</gene>
<evidence type="ECO:0000313" key="2">
    <source>
        <dbReference type="Proteomes" id="UP000054630"/>
    </source>
</evidence>
<sequence length="66" mass="7622">MEFKTLKFIFGWSCVRVLCFGFFVMGDVPELRLAQNCSGSTFLVFEGMAYKLRYTFPLPFSSFPLC</sequence>
<dbReference type="Proteomes" id="UP000054630">
    <property type="component" value="Unassembled WGS sequence"/>
</dbReference>
<dbReference type="AlphaFoldDB" id="A0A0V0S677"/>
<reference evidence="1 2" key="1">
    <citation type="submission" date="2015-01" db="EMBL/GenBank/DDBJ databases">
        <title>Evolution of Trichinella species and genotypes.</title>
        <authorList>
            <person name="Korhonen P.K."/>
            <person name="Edoardo P."/>
            <person name="Giuseppe L.R."/>
            <person name="Gasser R.B."/>
        </authorList>
    </citation>
    <scope>NUCLEOTIDE SEQUENCE [LARGE SCALE GENOMIC DNA]</scope>
    <source>
        <strain evidence="1">ISS37</strain>
    </source>
</reference>
<organism evidence="1 2">
    <name type="scientific">Trichinella nelsoni</name>
    <dbReference type="NCBI Taxonomy" id="6336"/>
    <lineage>
        <taxon>Eukaryota</taxon>
        <taxon>Metazoa</taxon>
        <taxon>Ecdysozoa</taxon>
        <taxon>Nematoda</taxon>
        <taxon>Enoplea</taxon>
        <taxon>Dorylaimia</taxon>
        <taxon>Trichinellida</taxon>
        <taxon>Trichinellidae</taxon>
        <taxon>Trichinella</taxon>
    </lineage>
</organism>
<evidence type="ECO:0000313" key="1">
    <source>
        <dbReference type="EMBL" id="KRX22240.1"/>
    </source>
</evidence>
<dbReference type="EMBL" id="JYDL01000033">
    <property type="protein sequence ID" value="KRX22240.1"/>
    <property type="molecule type" value="Genomic_DNA"/>
</dbReference>
<accession>A0A0V0S677</accession>
<comment type="caution">
    <text evidence="1">The sequence shown here is derived from an EMBL/GenBank/DDBJ whole genome shotgun (WGS) entry which is preliminary data.</text>
</comment>
<keyword evidence="2" id="KW-1185">Reference proteome</keyword>
<protein>
    <submittedName>
        <fullName evidence="1">Uncharacterized protein</fullName>
    </submittedName>
</protein>
<name>A0A0V0S677_9BILA</name>
<proteinExistence type="predicted"/>